<dbReference type="Pfam" id="PF12704">
    <property type="entry name" value="MacB_PCD"/>
    <property type="match status" value="1"/>
</dbReference>
<accession>A0A8J7W5M9</accession>
<keyword evidence="1" id="KW-1133">Transmembrane helix</keyword>
<dbReference type="RefSeq" id="WP_227019794.1">
    <property type="nucleotide sequence ID" value="NZ_JAGSND010000015.1"/>
</dbReference>
<gene>
    <name evidence="3" type="ORF">KCX82_17350</name>
</gene>
<name>A0A8J7W5M9_9FIRM</name>
<keyword evidence="1" id="KW-0812">Transmembrane</keyword>
<evidence type="ECO:0000259" key="2">
    <source>
        <dbReference type="Pfam" id="PF12704"/>
    </source>
</evidence>
<comment type="caution">
    <text evidence="3">The sequence shown here is derived from an EMBL/GenBank/DDBJ whole genome shotgun (WGS) entry which is preliminary data.</text>
</comment>
<feature type="transmembrane region" description="Helical" evidence="1">
    <location>
        <begin position="325"/>
        <end position="347"/>
    </location>
</feature>
<proteinExistence type="predicted"/>
<reference evidence="3" key="2">
    <citation type="submission" date="2021-04" db="EMBL/GenBank/DDBJ databases">
        <authorList>
            <person name="Liu J."/>
        </authorList>
    </citation>
    <scope>NUCLEOTIDE SEQUENCE</scope>
    <source>
        <strain evidence="3">BAD-6</strain>
    </source>
</reference>
<keyword evidence="4" id="KW-1185">Reference proteome</keyword>
<feature type="transmembrane region" description="Helical" evidence="1">
    <location>
        <begin position="7"/>
        <end position="27"/>
    </location>
</feature>
<feature type="transmembrane region" description="Helical" evidence="1">
    <location>
        <begin position="220"/>
        <end position="241"/>
    </location>
</feature>
<feature type="domain" description="MacB-like periplasmic core" evidence="2">
    <location>
        <begin position="13"/>
        <end position="191"/>
    </location>
</feature>
<evidence type="ECO:0000313" key="4">
    <source>
        <dbReference type="Proteomes" id="UP000675664"/>
    </source>
</evidence>
<reference evidence="3" key="1">
    <citation type="submission" date="2021-04" db="EMBL/GenBank/DDBJ databases">
        <title>Sinoanaerobacter chloroacetimidivorans sp. nov., an obligate anaerobic bacterium isolated from anaerobic sludge.</title>
        <authorList>
            <person name="Bao Y."/>
        </authorList>
    </citation>
    <scope>NUCLEOTIDE SEQUENCE</scope>
    <source>
        <strain evidence="3">BAD-6</strain>
    </source>
</reference>
<evidence type="ECO:0000256" key="1">
    <source>
        <dbReference type="SAM" id="Phobius"/>
    </source>
</evidence>
<feature type="transmembrane region" description="Helical" evidence="1">
    <location>
        <begin position="271"/>
        <end position="297"/>
    </location>
</feature>
<protein>
    <submittedName>
        <fullName evidence="3">ABC transporter permease</fullName>
    </submittedName>
</protein>
<dbReference type="InterPro" id="IPR025857">
    <property type="entry name" value="MacB_PCD"/>
</dbReference>
<organism evidence="3 4">
    <name type="scientific">Sinanaerobacter chloroacetimidivorans</name>
    <dbReference type="NCBI Taxonomy" id="2818044"/>
    <lineage>
        <taxon>Bacteria</taxon>
        <taxon>Bacillati</taxon>
        <taxon>Bacillota</taxon>
        <taxon>Clostridia</taxon>
        <taxon>Peptostreptococcales</taxon>
        <taxon>Anaerovoracaceae</taxon>
        <taxon>Sinanaerobacter</taxon>
    </lineage>
</organism>
<dbReference type="Proteomes" id="UP000675664">
    <property type="component" value="Unassembled WGS sequence"/>
</dbReference>
<evidence type="ECO:0000313" key="3">
    <source>
        <dbReference type="EMBL" id="MBR0599655.1"/>
    </source>
</evidence>
<sequence length="352" mass="39546">MQTKGSVLLWALAIFLLVGLLFHTFMVKSMDYGELLLIEPITGTSSEINSEELEEINGESFLLTYEILTDGRISALHANYDATVKETNYTYHYIMNHNILNGSFFTKENQDKKQKSAVLNETAANQFFGNIDVCGTEILIGKEKFTVVGVMDDHDEDRSNIYIPAVCSGRNPSSFIVQAKGGLSEEHIKNECKSLGVSESRYRFINLGKLADFIGDMSAGALKLALAAASIAVLHHMYLFLKKKIKVFQEQLKHHYLSELLRNNRKDAVKAALLLLAVLLLFGLLLKLSIGFIGYVLEAGDLISIMGYEPFSSFYRYFNSLRQHFLFAVLLLGGFLINTLLLLYMHLQKNSD</sequence>
<dbReference type="AlphaFoldDB" id="A0A8J7W5M9"/>
<dbReference type="EMBL" id="JAGSND010000015">
    <property type="protein sequence ID" value="MBR0599655.1"/>
    <property type="molecule type" value="Genomic_DNA"/>
</dbReference>
<keyword evidence="1" id="KW-0472">Membrane</keyword>